<proteinExistence type="predicted"/>
<gene>
    <name evidence="1" type="ORF">DL762_006025</name>
</gene>
<name>A0ABY0H392_9PEZI</name>
<protein>
    <recommendedName>
        <fullName evidence="3">PARP catalytic domain-containing protein</fullName>
    </recommendedName>
</protein>
<evidence type="ECO:0000313" key="2">
    <source>
        <dbReference type="Proteomes" id="UP000294003"/>
    </source>
</evidence>
<comment type="caution">
    <text evidence="1">The sequence shown here is derived from an EMBL/GenBank/DDBJ whole genome shotgun (WGS) entry which is preliminary data.</text>
</comment>
<dbReference type="EMBL" id="QJNS01000183">
    <property type="protein sequence ID" value="RYO83708.1"/>
    <property type="molecule type" value="Genomic_DNA"/>
</dbReference>
<accession>A0ABY0H392</accession>
<keyword evidence="2" id="KW-1185">Reference proteome</keyword>
<evidence type="ECO:0008006" key="3">
    <source>
        <dbReference type="Google" id="ProtNLM"/>
    </source>
</evidence>
<reference evidence="1 2" key="1">
    <citation type="submission" date="2018-06" db="EMBL/GenBank/DDBJ databases">
        <title>Complete Genomes of Monosporascus.</title>
        <authorList>
            <person name="Robinson A.J."/>
            <person name="Natvig D.O."/>
        </authorList>
    </citation>
    <scope>NUCLEOTIDE SEQUENCE [LARGE SCALE GENOMIC DNA]</scope>
    <source>
        <strain evidence="1 2">CBS 609.92</strain>
    </source>
</reference>
<sequence>MPLIVQHGILKPGTKNPGTSEADGVRCGSRHGAGIYSSPSADFSLSYTHSTCQPKPSEFFGQRLIARSPTTAPTHVATRELEYIVFDSAQIIPVFVMHIGRCEENAEHFESPPPDLAQQVVVEEVTEVDEDEEGYGEYQTYRGLEAKDKSNVVFWNWVKVGEEEDAARYAKSQGLLSVGMRMSTHHMAQ</sequence>
<evidence type="ECO:0000313" key="1">
    <source>
        <dbReference type="EMBL" id="RYO83708.1"/>
    </source>
</evidence>
<dbReference type="SUPFAM" id="SSF56399">
    <property type="entry name" value="ADP-ribosylation"/>
    <property type="match status" value="1"/>
</dbReference>
<dbReference type="Proteomes" id="UP000294003">
    <property type="component" value="Unassembled WGS sequence"/>
</dbReference>
<organism evidence="1 2">
    <name type="scientific">Monosporascus cannonballus</name>
    <dbReference type="NCBI Taxonomy" id="155416"/>
    <lineage>
        <taxon>Eukaryota</taxon>
        <taxon>Fungi</taxon>
        <taxon>Dikarya</taxon>
        <taxon>Ascomycota</taxon>
        <taxon>Pezizomycotina</taxon>
        <taxon>Sordariomycetes</taxon>
        <taxon>Xylariomycetidae</taxon>
        <taxon>Xylariales</taxon>
        <taxon>Xylariales incertae sedis</taxon>
        <taxon>Monosporascus</taxon>
    </lineage>
</organism>